<comment type="similarity">
    <text evidence="1">Belongs to the transposase IS21/IS408/IS1162 family.</text>
</comment>
<dbReference type="PANTHER" id="PTHR35004">
    <property type="entry name" value="TRANSPOSASE RV3428C-RELATED"/>
    <property type="match status" value="1"/>
</dbReference>
<dbReference type="InterPro" id="IPR001584">
    <property type="entry name" value="Integrase_cat-core"/>
</dbReference>
<accession>A0ABW4RB11</accession>
<dbReference type="NCBIfam" id="NF033546">
    <property type="entry name" value="transpos_IS21"/>
    <property type="match status" value="1"/>
</dbReference>
<evidence type="ECO:0000313" key="4">
    <source>
        <dbReference type="EMBL" id="MFD1883378.1"/>
    </source>
</evidence>
<gene>
    <name evidence="4" type="primary">istA</name>
    <name evidence="4" type="ORF">ACFSCT_16815</name>
</gene>
<organism evidence="4 5">
    <name type="scientific">Paracoccus pacificus</name>
    <dbReference type="NCBI Taxonomy" id="1463598"/>
    <lineage>
        <taxon>Bacteria</taxon>
        <taxon>Pseudomonadati</taxon>
        <taxon>Pseudomonadota</taxon>
        <taxon>Alphaproteobacteria</taxon>
        <taxon>Rhodobacterales</taxon>
        <taxon>Paracoccaceae</taxon>
        <taxon>Paracoccus</taxon>
    </lineage>
</organism>
<evidence type="ECO:0000313" key="5">
    <source>
        <dbReference type="Proteomes" id="UP001597213"/>
    </source>
</evidence>
<dbReference type="InterPro" id="IPR012337">
    <property type="entry name" value="RNaseH-like_sf"/>
</dbReference>
<dbReference type="Proteomes" id="UP001597213">
    <property type="component" value="Unassembled WGS sequence"/>
</dbReference>
<evidence type="ECO:0000256" key="1">
    <source>
        <dbReference type="ARBA" id="ARBA00009277"/>
    </source>
</evidence>
<protein>
    <submittedName>
        <fullName evidence="4">IS21 family transposase</fullName>
    </submittedName>
</protein>
<reference evidence="5" key="1">
    <citation type="journal article" date="2019" name="Int. J. Syst. Evol. Microbiol.">
        <title>The Global Catalogue of Microorganisms (GCM) 10K type strain sequencing project: providing services to taxonomists for standard genome sequencing and annotation.</title>
        <authorList>
            <consortium name="The Broad Institute Genomics Platform"/>
            <consortium name="The Broad Institute Genome Sequencing Center for Infectious Disease"/>
            <person name="Wu L."/>
            <person name="Ma J."/>
        </authorList>
    </citation>
    <scope>NUCLEOTIDE SEQUENCE [LARGE SCALE GENOMIC DNA]</scope>
    <source>
        <strain evidence="5">CCUG 56029</strain>
    </source>
</reference>
<evidence type="ECO:0000259" key="3">
    <source>
        <dbReference type="PROSITE" id="PS50994"/>
    </source>
</evidence>
<feature type="region of interest" description="Disordered" evidence="2">
    <location>
        <begin position="494"/>
        <end position="513"/>
    </location>
</feature>
<name>A0ABW4RB11_9RHOB</name>
<keyword evidence="5" id="KW-1185">Reference proteome</keyword>
<dbReference type="Pfam" id="PF22483">
    <property type="entry name" value="Mu-transpos_C_2"/>
    <property type="match status" value="1"/>
</dbReference>
<dbReference type="InterPro" id="IPR036397">
    <property type="entry name" value="RNaseH_sf"/>
</dbReference>
<dbReference type="PANTHER" id="PTHR35004:SF8">
    <property type="entry name" value="TRANSPOSASE RV3428C-RELATED"/>
    <property type="match status" value="1"/>
</dbReference>
<sequence>MFTPTQRLVRLIAQGRLSNAVISTQTGFAVNTVKNWRTGMDDLGLGLPELDGLGDRELQEMVTPGRFIRKRKFEAPDFERAIREKTRRKVNYILSYEEYCNSVAPTGVPMSRTTYYRLKGEAEAAKDIELRFIYAPGEMDQFDYIGIKLKRLPKLVGPDGKPQRYEVACGVSAYSRKIYVEATPDQTQSEFFATTTRMFHFYGGVPVLQTTDNFPSVIQKPRRGSKDEVPTAAYQAFADHYEFGIIATRVRRPRDKGLVEGAVRIVQEYIMARLRDRIFFSLAELNAAIAALLAELNARPMKDHGNLSRNDLFEEDRKGLVSLPATDYEHGKWLLRVRAGRDYQVPLLGSRYSVPSQYAGDHFDAKVTRTPVHLHRQGKLVLTHLKATCPGQMIVDPADIPESHKAAIGNRLIGAKARVKIIGPQAEEIIERHYRKSRRPKQTLEAADRLLFLAKSYGNERVGAACAKAVSFGISSVVKIESMLQAGVEKFTPAVPTAPPSKRPSGNVRGRAYFEEELRKGGRPDV</sequence>
<dbReference type="SUPFAM" id="SSF53098">
    <property type="entry name" value="Ribonuclease H-like"/>
    <property type="match status" value="1"/>
</dbReference>
<evidence type="ECO:0000256" key="2">
    <source>
        <dbReference type="SAM" id="MobiDB-lite"/>
    </source>
</evidence>
<comment type="caution">
    <text evidence="4">The sequence shown here is derived from an EMBL/GenBank/DDBJ whole genome shotgun (WGS) entry which is preliminary data.</text>
</comment>
<dbReference type="EMBL" id="JBHUEN010000046">
    <property type="protein sequence ID" value="MFD1883378.1"/>
    <property type="molecule type" value="Genomic_DNA"/>
</dbReference>
<dbReference type="Gene3D" id="3.30.420.10">
    <property type="entry name" value="Ribonuclease H-like superfamily/Ribonuclease H"/>
    <property type="match status" value="1"/>
</dbReference>
<dbReference type="RefSeq" id="WP_379144710.1">
    <property type="nucleotide sequence ID" value="NZ_JBHUEN010000046.1"/>
</dbReference>
<proteinExistence type="inferred from homology"/>
<dbReference type="PROSITE" id="PS50994">
    <property type="entry name" value="INTEGRASE"/>
    <property type="match status" value="1"/>
</dbReference>
<feature type="domain" description="Integrase catalytic" evidence="3">
    <location>
        <begin position="132"/>
        <end position="317"/>
    </location>
</feature>
<dbReference type="InterPro" id="IPR054353">
    <property type="entry name" value="IstA-like_C"/>
</dbReference>